<accession>A0A7I7Y3T5</accession>
<dbReference type="CDD" id="cd06170">
    <property type="entry name" value="LuxR_C_like"/>
    <property type="match status" value="1"/>
</dbReference>
<dbReference type="Pfam" id="PF00196">
    <property type="entry name" value="GerE"/>
    <property type="match status" value="1"/>
</dbReference>
<dbReference type="GO" id="GO:0006355">
    <property type="term" value="P:regulation of DNA-templated transcription"/>
    <property type="evidence" value="ECO:0007669"/>
    <property type="project" value="InterPro"/>
</dbReference>
<evidence type="ECO:0000256" key="1">
    <source>
        <dbReference type="ARBA" id="ARBA00023015"/>
    </source>
</evidence>
<sequence>MTEVPPDARALISALADAPHAPAKIVVTGGVGTGKTTTLAAVREVLRGAGIDVGTAVGTGTRAGDHATVVDDADLLSDAELAALTQLASDPEATLVIACQPREQRAALRDLITVLERERPRVTLGPLSRVEVGRRHDSQDTNGLTAIMAATAGLPFLVGAVHAGDSAASAARTTQHALVDRLRRCDEPLLDAMLITSLGSGLGPADIAAALHIDLPQSRDLVDRAHATGLLDPALGSRFRAAVHAAVAQVLGAARHHEIETSLLTTQLELSTLSLELSLQLAEHGVRDPGLAATLESAARHNTTPLDQAVRIHRAAVAAGAESLTAALADALARAGQCTEAAVTADALLGSPDPDVRANAVRVSAAVAAHDGNVEQAAELFTWLGADARVSAAAALTFLATGDAQAARESLRAPFTGPPTSGVRAARNLAEGLLLTVDHPYSEAMARLGQALGGPPATEATVDTPAAVVALTALHAGDPVRARSVLARVVRDAVAHPDPLFDHRHRLLQAWVKMQDGQLALAAAEAAQIDEAGLHRRDGLWLTSLRTAIARRNGDSGALQQHWYAAMEVLAEHSIDLFSLLPLGELWVAAARMRQQDRLAHPLERAFDLLHRLGDPPAWSLPLHWAGVHAAILANSPEAMAPHGQALTTAAPGSAFARALATAGRAWLRVLANQVTVDEVTVAARGLAQFGLTWDATRLAGQAALQASDPRVSSTMLQVARDLKMSAGMDVTDDPVPNAAPGAERPVPAAPSSGALSEREREVAELLLLGMPYRDIGAQLFISAKTVEHHVARIRRRLGAESRSEMLSMLRAILSPA</sequence>
<dbReference type="PROSITE" id="PS00622">
    <property type="entry name" value="HTH_LUXR_1"/>
    <property type="match status" value="1"/>
</dbReference>
<dbReference type="NCBIfam" id="NF038181">
    <property type="entry name" value="reg_ATPase_IniR"/>
    <property type="match status" value="1"/>
</dbReference>
<dbReference type="InterPro" id="IPR000792">
    <property type="entry name" value="Tscrpt_reg_LuxR_C"/>
</dbReference>
<organism evidence="4 5">
    <name type="scientific">Mycolicibacterium confluentis</name>
    <dbReference type="NCBI Taxonomy" id="28047"/>
    <lineage>
        <taxon>Bacteria</taxon>
        <taxon>Bacillati</taxon>
        <taxon>Actinomycetota</taxon>
        <taxon>Actinomycetes</taxon>
        <taxon>Mycobacteriales</taxon>
        <taxon>Mycobacteriaceae</taxon>
        <taxon>Mycolicibacterium</taxon>
    </lineage>
</organism>
<dbReference type="InterPro" id="IPR036388">
    <property type="entry name" value="WH-like_DNA-bd_sf"/>
</dbReference>
<dbReference type="SMART" id="SM00421">
    <property type="entry name" value="HTH_LUXR"/>
    <property type="match status" value="1"/>
</dbReference>
<keyword evidence="2" id="KW-0238">DNA-binding</keyword>
<evidence type="ECO:0000313" key="5">
    <source>
        <dbReference type="Proteomes" id="UP000466931"/>
    </source>
</evidence>
<dbReference type="SUPFAM" id="SSF52540">
    <property type="entry name" value="P-loop containing nucleoside triphosphate hydrolases"/>
    <property type="match status" value="1"/>
</dbReference>
<evidence type="ECO:0000256" key="2">
    <source>
        <dbReference type="ARBA" id="ARBA00023125"/>
    </source>
</evidence>
<evidence type="ECO:0000313" key="4">
    <source>
        <dbReference type="EMBL" id="BBZ35631.1"/>
    </source>
</evidence>
<dbReference type="Gene3D" id="1.10.10.10">
    <property type="entry name" value="Winged helix-like DNA-binding domain superfamily/Winged helix DNA-binding domain"/>
    <property type="match status" value="1"/>
</dbReference>
<dbReference type="InterPro" id="IPR016032">
    <property type="entry name" value="Sig_transdc_resp-reg_C-effctor"/>
</dbReference>
<gene>
    <name evidence="4" type="ORF">MCNF_42360</name>
</gene>
<keyword evidence="1" id="KW-0805">Transcription regulation</keyword>
<dbReference type="PROSITE" id="PS50043">
    <property type="entry name" value="HTH_LUXR_2"/>
    <property type="match status" value="1"/>
</dbReference>
<evidence type="ECO:0000256" key="3">
    <source>
        <dbReference type="ARBA" id="ARBA00023163"/>
    </source>
</evidence>
<dbReference type="PRINTS" id="PR00038">
    <property type="entry name" value="HTHLUXR"/>
</dbReference>
<dbReference type="EMBL" id="AP022612">
    <property type="protein sequence ID" value="BBZ35631.1"/>
    <property type="molecule type" value="Genomic_DNA"/>
</dbReference>
<dbReference type="GO" id="GO:0003677">
    <property type="term" value="F:DNA binding"/>
    <property type="evidence" value="ECO:0007669"/>
    <property type="project" value="UniProtKB-KW"/>
</dbReference>
<dbReference type="PANTHER" id="PTHR44688:SF16">
    <property type="entry name" value="DNA-BINDING TRANSCRIPTIONAL ACTIVATOR DEVR_DOSR"/>
    <property type="match status" value="1"/>
</dbReference>
<reference evidence="4" key="1">
    <citation type="journal article" date="2019" name="Emerg. Microbes Infect.">
        <title>Comprehensive subspecies identification of 175 nontuberculous mycobacteria species based on 7547 genomic profiles.</title>
        <authorList>
            <person name="Matsumoto Y."/>
            <person name="Kinjo T."/>
            <person name="Motooka D."/>
            <person name="Nabeya D."/>
            <person name="Jung N."/>
            <person name="Uechi K."/>
            <person name="Horii T."/>
            <person name="Iida T."/>
            <person name="Fujita J."/>
            <person name="Nakamura S."/>
        </authorList>
    </citation>
    <scope>NUCLEOTIDE SEQUENCE [LARGE SCALE GENOMIC DNA]</scope>
    <source>
        <strain evidence="4">JCM 13671</strain>
    </source>
</reference>
<dbReference type="Proteomes" id="UP000466931">
    <property type="component" value="Chromosome"/>
</dbReference>
<name>A0A7I7Y3T5_9MYCO</name>
<dbReference type="PANTHER" id="PTHR44688">
    <property type="entry name" value="DNA-BINDING TRANSCRIPTIONAL ACTIVATOR DEVR_DOSR"/>
    <property type="match status" value="1"/>
</dbReference>
<dbReference type="RefSeq" id="WP_197746693.1">
    <property type="nucleotide sequence ID" value="NZ_AP022612.1"/>
</dbReference>
<protein>
    <submittedName>
        <fullName evidence="4">LuxR family transcriptional regulator</fullName>
    </submittedName>
</protein>
<dbReference type="InterPro" id="IPR027417">
    <property type="entry name" value="P-loop_NTPase"/>
</dbReference>
<proteinExistence type="predicted"/>
<reference evidence="4" key="2">
    <citation type="submission" date="2020-02" db="EMBL/GenBank/DDBJ databases">
        <authorList>
            <person name="Matsumoto Y."/>
            <person name="Motooka D."/>
            <person name="Nakamura S."/>
        </authorList>
    </citation>
    <scope>NUCLEOTIDE SEQUENCE</scope>
    <source>
        <strain evidence="4">JCM 13671</strain>
    </source>
</reference>
<dbReference type="AlphaFoldDB" id="A0A7I7Y3T5"/>
<keyword evidence="3" id="KW-0804">Transcription</keyword>
<dbReference type="SUPFAM" id="SSF46894">
    <property type="entry name" value="C-terminal effector domain of the bipartite response regulators"/>
    <property type="match status" value="1"/>
</dbReference>
<keyword evidence="5" id="KW-1185">Reference proteome</keyword>